<comment type="caution">
    <text evidence="2">The sequence shown here is derived from an EMBL/GenBank/DDBJ whole genome shotgun (WGS) entry which is preliminary data.</text>
</comment>
<gene>
    <name evidence="2" type="ORF">C7374_11426</name>
</gene>
<keyword evidence="1" id="KW-0472">Membrane</keyword>
<proteinExistence type="predicted"/>
<dbReference type="Proteomes" id="UP000249453">
    <property type="component" value="Unassembled WGS sequence"/>
</dbReference>
<evidence type="ECO:0000256" key="1">
    <source>
        <dbReference type="SAM" id="Phobius"/>
    </source>
</evidence>
<protein>
    <submittedName>
        <fullName evidence="2">Uncharacterized protein</fullName>
    </submittedName>
</protein>
<keyword evidence="1" id="KW-1133">Transmembrane helix</keyword>
<feature type="transmembrane region" description="Helical" evidence="1">
    <location>
        <begin position="31"/>
        <end position="53"/>
    </location>
</feature>
<keyword evidence="3" id="KW-1185">Reference proteome</keyword>
<dbReference type="EMBL" id="QLMK01000014">
    <property type="protein sequence ID" value="RAK26341.1"/>
    <property type="molecule type" value="Genomic_DNA"/>
</dbReference>
<organism evidence="2 3">
    <name type="scientific">Falsochrobactrum ovis</name>
    <dbReference type="NCBI Taxonomy" id="1293442"/>
    <lineage>
        <taxon>Bacteria</taxon>
        <taxon>Pseudomonadati</taxon>
        <taxon>Pseudomonadota</taxon>
        <taxon>Alphaproteobacteria</taxon>
        <taxon>Hyphomicrobiales</taxon>
        <taxon>Brucellaceae</taxon>
        <taxon>Falsochrobactrum</taxon>
    </lineage>
</organism>
<dbReference type="RefSeq" id="WP_158527846.1">
    <property type="nucleotide sequence ID" value="NZ_JBHEEY010000025.1"/>
</dbReference>
<keyword evidence="1" id="KW-0812">Transmembrane</keyword>
<dbReference type="OrthoDB" id="8019720at2"/>
<name>A0A364JT61_9HYPH</name>
<evidence type="ECO:0000313" key="3">
    <source>
        <dbReference type="Proteomes" id="UP000249453"/>
    </source>
</evidence>
<accession>A0A364JT61</accession>
<evidence type="ECO:0000313" key="2">
    <source>
        <dbReference type="EMBL" id="RAK26341.1"/>
    </source>
</evidence>
<reference evidence="2 3" key="1">
    <citation type="submission" date="2018-06" db="EMBL/GenBank/DDBJ databases">
        <title>Genomic Encyclopedia of Type Strains, Phase IV (KMG-IV): sequencing the most valuable type-strain genomes for metagenomic binning, comparative biology and taxonomic classification.</title>
        <authorList>
            <person name="Goeker M."/>
        </authorList>
    </citation>
    <scope>NUCLEOTIDE SEQUENCE [LARGE SCALE GENOMIC DNA]</scope>
    <source>
        <strain evidence="2 3">DSM 26720</strain>
    </source>
</reference>
<sequence length="56" mass="5878">MMGWPQITMIVLLALGIGVSAAKHGDPRPPYSIGVALISSAITVWLLIAGGFFTTH</sequence>
<dbReference type="AlphaFoldDB" id="A0A364JT61"/>